<organism evidence="6 7">
    <name type="scientific">Brevibacterium rongguiense</name>
    <dbReference type="NCBI Taxonomy" id="2695267"/>
    <lineage>
        <taxon>Bacteria</taxon>
        <taxon>Bacillati</taxon>
        <taxon>Actinomycetota</taxon>
        <taxon>Actinomycetes</taxon>
        <taxon>Micrococcales</taxon>
        <taxon>Brevibacteriaceae</taxon>
        <taxon>Brevibacterium</taxon>
    </lineage>
</organism>
<dbReference type="GO" id="GO:0003700">
    <property type="term" value="F:DNA-binding transcription factor activity"/>
    <property type="evidence" value="ECO:0007669"/>
    <property type="project" value="TreeGrafter"/>
</dbReference>
<dbReference type="PROSITE" id="PS50977">
    <property type="entry name" value="HTH_TETR_2"/>
    <property type="match status" value="1"/>
</dbReference>
<dbReference type="Proteomes" id="UP000469215">
    <property type="component" value="Unassembled WGS sequence"/>
</dbReference>
<feature type="DNA-binding region" description="H-T-H motif" evidence="4">
    <location>
        <begin position="35"/>
        <end position="54"/>
    </location>
</feature>
<dbReference type="RefSeq" id="WP_160953697.1">
    <property type="nucleotide sequence ID" value="NZ_WWEQ01000044.1"/>
</dbReference>
<dbReference type="EMBL" id="WWEQ01000044">
    <property type="protein sequence ID" value="MYM20275.1"/>
    <property type="molecule type" value="Genomic_DNA"/>
</dbReference>
<keyword evidence="7" id="KW-1185">Reference proteome</keyword>
<evidence type="ECO:0000256" key="2">
    <source>
        <dbReference type="ARBA" id="ARBA00023125"/>
    </source>
</evidence>
<keyword evidence="1" id="KW-0805">Transcription regulation</keyword>
<evidence type="ECO:0000256" key="3">
    <source>
        <dbReference type="ARBA" id="ARBA00023163"/>
    </source>
</evidence>
<dbReference type="Gene3D" id="1.10.357.10">
    <property type="entry name" value="Tetracycline Repressor, domain 2"/>
    <property type="match status" value="1"/>
</dbReference>
<evidence type="ECO:0000256" key="4">
    <source>
        <dbReference type="PROSITE-ProRule" id="PRU00335"/>
    </source>
</evidence>
<protein>
    <submittedName>
        <fullName evidence="6">TetR family transcriptional regulator</fullName>
    </submittedName>
</protein>
<dbReference type="PANTHER" id="PTHR30055">
    <property type="entry name" value="HTH-TYPE TRANSCRIPTIONAL REGULATOR RUTR"/>
    <property type="match status" value="1"/>
</dbReference>
<evidence type="ECO:0000259" key="5">
    <source>
        <dbReference type="PROSITE" id="PS50977"/>
    </source>
</evidence>
<sequence length="228" mass="25329">MTITGQITERRQRTREKLIRAAITVFAHSGVAGASIEQLCEAAGMTRGAFYSNFESKDELVLAVIDYAIERMTSELRDHIEYEHGEDRPCGEFESLATADPDTRRREIAATALRIFEEKRPIPVGSASAEWTVCEKEIELYTVRVPELRSKYQQLMDAQLRTIAEIVETTLGRHGCRSTIPSLDLLRILAAVARQSQMDAITGGIGQADVQADAKSTVQVLLGFIDID</sequence>
<dbReference type="GO" id="GO:0000976">
    <property type="term" value="F:transcription cis-regulatory region binding"/>
    <property type="evidence" value="ECO:0007669"/>
    <property type="project" value="TreeGrafter"/>
</dbReference>
<gene>
    <name evidence="6" type="ORF">GSY69_09935</name>
</gene>
<dbReference type="PRINTS" id="PR00455">
    <property type="entry name" value="HTHTETR"/>
</dbReference>
<feature type="domain" description="HTH tetR-type" evidence="5">
    <location>
        <begin position="12"/>
        <end position="72"/>
    </location>
</feature>
<dbReference type="Pfam" id="PF00440">
    <property type="entry name" value="TetR_N"/>
    <property type="match status" value="1"/>
</dbReference>
<accession>A0A6N9H8K6</accession>
<name>A0A6N9H8K6_9MICO</name>
<dbReference type="AlphaFoldDB" id="A0A6N9H8K6"/>
<dbReference type="InterPro" id="IPR009057">
    <property type="entry name" value="Homeodomain-like_sf"/>
</dbReference>
<evidence type="ECO:0000256" key="1">
    <source>
        <dbReference type="ARBA" id="ARBA00023015"/>
    </source>
</evidence>
<dbReference type="InterPro" id="IPR001647">
    <property type="entry name" value="HTH_TetR"/>
</dbReference>
<comment type="caution">
    <text evidence="6">The sequence shown here is derived from an EMBL/GenBank/DDBJ whole genome shotgun (WGS) entry which is preliminary data.</text>
</comment>
<keyword evidence="3" id="KW-0804">Transcription</keyword>
<dbReference type="PANTHER" id="PTHR30055:SF234">
    <property type="entry name" value="HTH-TYPE TRANSCRIPTIONAL REGULATOR BETI"/>
    <property type="match status" value="1"/>
</dbReference>
<dbReference type="SUPFAM" id="SSF46689">
    <property type="entry name" value="Homeodomain-like"/>
    <property type="match status" value="1"/>
</dbReference>
<dbReference type="InterPro" id="IPR050109">
    <property type="entry name" value="HTH-type_TetR-like_transc_reg"/>
</dbReference>
<evidence type="ECO:0000313" key="7">
    <source>
        <dbReference type="Proteomes" id="UP000469215"/>
    </source>
</evidence>
<proteinExistence type="predicted"/>
<reference evidence="6 7" key="1">
    <citation type="submission" date="2020-01" db="EMBL/GenBank/DDBJ databases">
        <authorList>
            <person name="Deng T."/>
        </authorList>
    </citation>
    <scope>NUCLEOTIDE SEQUENCE [LARGE SCALE GENOMIC DNA]</scope>
    <source>
        <strain evidence="6 7">5221</strain>
    </source>
</reference>
<evidence type="ECO:0000313" key="6">
    <source>
        <dbReference type="EMBL" id="MYM20275.1"/>
    </source>
</evidence>
<keyword evidence="2 4" id="KW-0238">DNA-binding</keyword>